<evidence type="ECO:0000313" key="12">
    <source>
        <dbReference type="EMBL" id="AIT10170.1"/>
    </source>
</evidence>
<feature type="transmembrane region" description="Helical" evidence="10">
    <location>
        <begin position="222"/>
        <end position="241"/>
    </location>
</feature>
<dbReference type="Proteomes" id="UP000029672">
    <property type="component" value="Chromosome"/>
</dbReference>
<feature type="transmembrane region" description="Helical" evidence="10">
    <location>
        <begin position="88"/>
        <end position="110"/>
    </location>
</feature>
<dbReference type="InterPro" id="IPR004872">
    <property type="entry name" value="Lipoprotein_NlpA"/>
</dbReference>
<dbReference type="eggNOG" id="COG2011">
    <property type="taxonomic scope" value="Bacteria"/>
</dbReference>
<evidence type="ECO:0000256" key="9">
    <source>
        <dbReference type="ARBA" id="ARBA00023288"/>
    </source>
</evidence>
<dbReference type="EMBL" id="CP009574">
    <property type="protein sequence ID" value="AIT10170.1"/>
    <property type="molecule type" value="Genomic_DNA"/>
</dbReference>
<dbReference type="STRING" id="1547445.LO80_09425"/>
<keyword evidence="7 10" id="KW-0472">Membrane</keyword>
<proteinExistence type="inferred from homology"/>
<accession>A0A097ERH1</accession>
<dbReference type="GO" id="GO:0005886">
    <property type="term" value="C:plasma membrane"/>
    <property type="evidence" value="ECO:0007669"/>
    <property type="project" value="UniProtKB-SubCell"/>
</dbReference>
<evidence type="ECO:0000256" key="10">
    <source>
        <dbReference type="RuleBase" id="RU363032"/>
    </source>
</evidence>
<feature type="transmembrane region" description="Helical" evidence="10">
    <location>
        <begin position="23"/>
        <end position="46"/>
    </location>
</feature>
<dbReference type="RefSeq" id="WP_040010544.1">
    <property type="nucleotide sequence ID" value="NZ_CP009574.1"/>
</dbReference>
<dbReference type="eggNOG" id="COG1464">
    <property type="taxonomic scope" value="Bacteria"/>
</dbReference>
<reference evidence="12 13" key="1">
    <citation type="submission" date="2014-10" db="EMBL/GenBank/DDBJ databases">
        <title>Whole genome sequence of Francisella endociliophora strain FSC1006, isolated from a laboratory culture of the marine ciliate Euplotes raikovi.</title>
        <authorList>
            <person name="Granberg M."/>
            <person name="Backman S."/>
            <person name="Lundmark E."/>
            <person name="Nilsson E."/>
            <person name="Karlsson E."/>
            <person name="Thelaus J."/>
            <person name="Ohrman C."/>
            <person name="Larkeryd A."/>
            <person name="Stenberg P."/>
        </authorList>
    </citation>
    <scope>NUCLEOTIDE SEQUENCE [LARGE SCALE GENOMIC DNA]</scope>
    <source>
        <strain evidence="12 13">FSC1006</strain>
    </source>
</reference>
<feature type="transmembrane region" description="Helical" evidence="10">
    <location>
        <begin position="192"/>
        <end position="210"/>
    </location>
</feature>
<keyword evidence="5" id="KW-0732">Signal</keyword>
<dbReference type="Gene3D" id="3.40.190.10">
    <property type="entry name" value="Periplasmic binding protein-like II"/>
    <property type="match status" value="2"/>
</dbReference>
<dbReference type="NCBIfam" id="TIGR00363">
    <property type="entry name" value="MetQ/NlpA family lipoprotein"/>
    <property type="match status" value="1"/>
</dbReference>
<keyword evidence="6 10" id="KW-1133">Transmembrane helix</keyword>
<gene>
    <name evidence="12" type="ORF">LO80_09425</name>
</gene>
<dbReference type="SUPFAM" id="SSF53850">
    <property type="entry name" value="Periplasmic binding protein-like II"/>
    <property type="match status" value="1"/>
</dbReference>
<evidence type="ECO:0000259" key="11">
    <source>
        <dbReference type="PROSITE" id="PS50928"/>
    </source>
</evidence>
<dbReference type="InterPro" id="IPR000515">
    <property type="entry name" value="MetI-like"/>
</dbReference>
<feature type="transmembrane region" description="Helical" evidence="10">
    <location>
        <begin position="151"/>
        <end position="172"/>
    </location>
</feature>
<keyword evidence="12" id="KW-0560">Oxidoreductase</keyword>
<dbReference type="GO" id="GO:0051213">
    <property type="term" value="F:dioxygenase activity"/>
    <property type="evidence" value="ECO:0007669"/>
    <property type="project" value="UniProtKB-KW"/>
</dbReference>
<evidence type="ECO:0000256" key="5">
    <source>
        <dbReference type="ARBA" id="ARBA00022729"/>
    </source>
</evidence>
<evidence type="ECO:0000256" key="6">
    <source>
        <dbReference type="ARBA" id="ARBA00022989"/>
    </source>
</evidence>
<evidence type="ECO:0000256" key="4">
    <source>
        <dbReference type="ARBA" id="ARBA00022692"/>
    </source>
</evidence>
<comment type="subcellular location">
    <subcellularLocation>
        <location evidence="2 10">Cell membrane</location>
        <topology evidence="2 10">Multi-pass membrane protein</topology>
    </subcellularLocation>
    <subcellularLocation>
        <location evidence="1">Membrane</location>
        <topology evidence="1">Lipid-anchor</topology>
    </subcellularLocation>
</comment>
<keyword evidence="8" id="KW-0564">Palmitate</keyword>
<evidence type="ECO:0000256" key="3">
    <source>
        <dbReference type="ARBA" id="ARBA00008973"/>
    </source>
</evidence>
<evidence type="ECO:0000256" key="7">
    <source>
        <dbReference type="ARBA" id="ARBA00023136"/>
    </source>
</evidence>
<keyword evidence="9" id="KW-0449">Lipoprotein</keyword>
<sequence length="490" mass="53595">MQQQTIFSLHELSLIAQSTWETVFMVFIATLVAVVGGILLGILLYITQDSKNVLIKGFNKTFGIIINITRSIPYIILLILLYPLTRLIVGTTIGTTASIVPLAIAALPFYARLTESALREVDTGLIEAARAMGATQRQIIFKVLLPESKNLLIDAATLTCISLIGFSAMAGIVGGGGLGDLTYFKGYNYGNYTLLLGGVIMLVILVQLTQSFGNYLISAKKLTPLWLVTLILAGASGMQLYSNTVVKTDSNEITVGYITSPPQDAIMKLSQKIAKEKYNLDVKLVTFGDYNIPNRALNDGELQANVFQHIPFLENQVKQFGYKLTYIGKTFLYPMGMFSKKYDNIKDIKAGSTVAIPNDPTNQGRALMILQDAGLIKLKDGITWKATTDSIASNPKKLKIVALQADQIPNNLGDVDIGIVNNDYISKAGLSLKDAIFVEPKDSPFANIIAVQDSQKDNQKLKEYVKSLNNKEVLKEAEKYYPNGAAIAAW</sequence>
<evidence type="ECO:0000256" key="2">
    <source>
        <dbReference type="ARBA" id="ARBA00004651"/>
    </source>
</evidence>
<evidence type="ECO:0000256" key="8">
    <source>
        <dbReference type="ARBA" id="ARBA00023139"/>
    </source>
</evidence>
<dbReference type="Pfam" id="PF03180">
    <property type="entry name" value="Lipoprotein_9"/>
    <property type="match status" value="1"/>
</dbReference>
<dbReference type="OrthoDB" id="9812878at2"/>
<name>A0A097ERH1_9GAMM</name>
<dbReference type="HOGENOM" id="CLU_043512_0_0_6"/>
<protein>
    <submittedName>
        <fullName evidence="12">Dioxygenase</fullName>
    </submittedName>
</protein>
<dbReference type="GO" id="GO:0055085">
    <property type="term" value="P:transmembrane transport"/>
    <property type="evidence" value="ECO:0007669"/>
    <property type="project" value="InterPro"/>
</dbReference>
<evidence type="ECO:0000256" key="1">
    <source>
        <dbReference type="ARBA" id="ARBA00004635"/>
    </source>
</evidence>
<keyword evidence="10" id="KW-0813">Transport</keyword>
<dbReference type="AlphaFoldDB" id="A0A097ERH1"/>
<feature type="transmembrane region" description="Helical" evidence="10">
    <location>
        <begin position="58"/>
        <end position="82"/>
    </location>
</feature>
<dbReference type="InterPro" id="IPR035906">
    <property type="entry name" value="MetI-like_sf"/>
</dbReference>
<dbReference type="PANTHER" id="PTHR30429:SF1">
    <property type="entry name" value="D-METHIONINE-BINDING LIPOPROTEIN METQ-RELATED"/>
    <property type="match status" value="1"/>
</dbReference>
<comment type="similarity">
    <text evidence="3">Belongs to the NlpA lipoprotein family.</text>
</comment>
<dbReference type="PANTHER" id="PTHR30429">
    <property type="entry name" value="D-METHIONINE-BINDING LIPOPROTEIN METQ"/>
    <property type="match status" value="1"/>
</dbReference>
<dbReference type="Pfam" id="PF00528">
    <property type="entry name" value="BPD_transp_1"/>
    <property type="match status" value="1"/>
</dbReference>
<dbReference type="CDD" id="cd06261">
    <property type="entry name" value="TM_PBP2"/>
    <property type="match status" value="1"/>
</dbReference>
<feature type="domain" description="ABC transmembrane type-1" evidence="11">
    <location>
        <begin position="19"/>
        <end position="212"/>
    </location>
</feature>
<dbReference type="CDD" id="cd13598">
    <property type="entry name" value="PBP2_lipoprotein_IlpA_like"/>
    <property type="match status" value="1"/>
</dbReference>
<dbReference type="Gene3D" id="1.10.3720.10">
    <property type="entry name" value="MetI-like"/>
    <property type="match status" value="1"/>
</dbReference>
<keyword evidence="12" id="KW-0223">Dioxygenase</keyword>
<comment type="similarity">
    <text evidence="10">Belongs to the binding-protein-dependent transport system permease family.</text>
</comment>
<keyword evidence="4 10" id="KW-0812">Transmembrane</keyword>
<evidence type="ECO:0000313" key="13">
    <source>
        <dbReference type="Proteomes" id="UP000029672"/>
    </source>
</evidence>
<dbReference type="KEGG" id="frf:LO80_09425"/>
<dbReference type="PROSITE" id="PS50928">
    <property type="entry name" value="ABC_TM1"/>
    <property type="match status" value="1"/>
</dbReference>
<dbReference type="SUPFAM" id="SSF161098">
    <property type="entry name" value="MetI-like"/>
    <property type="match status" value="1"/>
</dbReference>
<organism evidence="12 13">
    <name type="scientific">Candidatus Francisella endociliophora</name>
    <dbReference type="NCBI Taxonomy" id="653937"/>
    <lineage>
        <taxon>Bacteria</taxon>
        <taxon>Pseudomonadati</taxon>
        <taxon>Pseudomonadota</taxon>
        <taxon>Gammaproteobacteria</taxon>
        <taxon>Thiotrichales</taxon>
        <taxon>Francisellaceae</taxon>
        <taxon>Francisella</taxon>
    </lineage>
</organism>
<keyword evidence="13" id="KW-1185">Reference proteome</keyword>